<dbReference type="RefSeq" id="WP_179266312.1">
    <property type="nucleotide sequence ID" value="NZ_FZPH01000009.1"/>
</dbReference>
<feature type="region of interest" description="Disordered" evidence="1">
    <location>
        <begin position="33"/>
        <end position="55"/>
    </location>
</feature>
<dbReference type="EMBL" id="FZPH01000009">
    <property type="protein sequence ID" value="SNT54439.1"/>
    <property type="molecule type" value="Genomic_DNA"/>
</dbReference>
<gene>
    <name evidence="2" type="ORF">SAMN05421812_10961</name>
</gene>
<proteinExistence type="predicted"/>
<dbReference type="AlphaFoldDB" id="A0A239NJX7"/>
<protein>
    <submittedName>
        <fullName evidence="2">Uncharacterized protein</fullName>
    </submittedName>
</protein>
<evidence type="ECO:0000313" key="3">
    <source>
        <dbReference type="Proteomes" id="UP000198362"/>
    </source>
</evidence>
<name>A0A239NJX7_9ACTN</name>
<keyword evidence="3" id="KW-1185">Reference proteome</keyword>
<organism evidence="2 3">
    <name type="scientific">Asanoa hainanensis</name>
    <dbReference type="NCBI Taxonomy" id="560556"/>
    <lineage>
        <taxon>Bacteria</taxon>
        <taxon>Bacillati</taxon>
        <taxon>Actinomycetota</taxon>
        <taxon>Actinomycetes</taxon>
        <taxon>Micromonosporales</taxon>
        <taxon>Micromonosporaceae</taxon>
        <taxon>Asanoa</taxon>
    </lineage>
</organism>
<dbReference type="Proteomes" id="UP000198362">
    <property type="component" value="Unassembled WGS sequence"/>
</dbReference>
<sequence>MPRRGHSTTIGKIAKFYQDRRVSEIRLFSEQLRREQRATEDRAPAATHRKSSAAR</sequence>
<reference evidence="2 3" key="1">
    <citation type="submission" date="2017-06" db="EMBL/GenBank/DDBJ databases">
        <authorList>
            <person name="Kim H.J."/>
            <person name="Triplett B.A."/>
        </authorList>
    </citation>
    <scope>NUCLEOTIDE SEQUENCE [LARGE SCALE GENOMIC DNA]</scope>
    <source>
        <strain evidence="2 3">CGMCC 4.5593</strain>
    </source>
</reference>
<evidence type="ECO:0000256" key="1">
    <source>
        <dbReference type="SAM" id="MobiDB-lite"/>
    </source>
</evidence>
<feature type="compositionally biased region" description="Basic and acidic residues" evidence="1">
    <location>
        <begin position="33"/>
        <end position="43"/>
    </location>
</feature>
<evidence type="ECO:0000313" key="2">
    <source>
        <dbReference type="EMBL" id="SNT54439.1"/>
    </source>
</evidence>
<accession>A0A239NJX7</accession>